<dbReference type="Gene3D" id="3.40.720.10">
    <property type="entry name" value="Alkaline Phosphatase, subunit A"/>
    <property type="match status" value="1"/>
</dbReference>
<dbReference type="InterPro" id="IPR002591">
    <property type="entry name" value="Phosphodiest/P_Trfase"/>
</dbReference>
<sequence length="504" mass="57663">MLHILTCYEGQDGMKKVILLLVDSLMPHLLESCIQKKSIPALQFLKERGRYWPEFVTVFPTMTASVDSSLLTGVYPNVHRVPGIIWFHPQEQRVIDYWNGWRCAWKLGLTACTRNVLYHLNENHLSEGVTTLFEELEDRGKKTASINALVHRGRKKHRIKFPFLLNVLSGFRLNGEISGPEILTFGTLAQNNLNRAIPRYLKGWRKFCGFNDSYAVQAAKTLILSKDQPDFMLVYLPDNDHEVHKKNPDHAERSLIRVDRHIQELLNAFGSWEEAIVQCVFIIIGDHGQTRIGPNKEYTINLDHLLRPFRVLQLGEEVGDHDLVVCNNERSAYLYPLKKGKQEEMVQQLMTEERIDLIAWKKDRGVVVKQGGSRGELYFAPGGSHVDIYGSKWTIVGEPAVLDLRVHQGTIHYGDYPDALSRLFGALYSQEIPMIVITARPRYEFFCRYYPKHLNGGCHGSLHKYDSLIPLMIAGTEHPINEPPRLIDLKPFILGLFETVSPMG</sequence>
<evidence type="ECO:0000313" key="1">
    <source>
        <dbReference type="EMBL" id="GIM46309.1"/>
    </source>
</evidence>
<dbReference type="AlphaFoldDB" id="A0AAV4LF64"/>
<accession>A0AAV4LF64</accession>
<dbReference type="Pfam" id="PF01663">
    <property type="entry name" value="Phosphodiest"/>
    <property type="match status" value="1"/>
</dbReference>
<dbReference type="EMBL" id="BOQE01000001">
    <property type="protein sequence ID" value="GIM46309.1"/>
    <property type="molecule type" value="Genomic_DNA"/>
</dbReference>
<dbReference type="Proteomes" id="UP001057291">
    <property type="component" value="Unassembled WGS sequence"/>
</dbReference>
<organism evidence="1 2">
    <name type="scientific">Collibacillus ludicampi</name>
    <dbReference type="NCBI Taxonomy" id="2771369"/>
    <lineage>
        <taxon>Bacteria</taxon>
        <taxon>Bacillati</taxon>
        <taxon>Bacillota</taxon>
        <taxon>Bacilli</taxon>
        <taxon>Bacillales</taxon>
        <taxon>Alicyclobacillaceae</taxon>
        <taxon>Collibacillus</taxon>
    </lineage>
</organism>
<gene>
    <name evidence="1" type="ORF">DNHGIG_18580</name>
</gene>
<comment type="caution">
    <text evidence="1">The sequence shown here is derived from an EMBL/GenBank/DDBJ whole genome shotgun (WGS) entry which is preliminary data.</text>
</comment>
<dbReference type="PANTHER" id="PTHR10151:SF120">
    <property type="entry name" value="BIS(5'-ADENOSYL)-TRIPHOSPHATASE"/>
    <property type="match status" value="1"/>
</dbReference>
<dbReference type="GO" id="GO:0016787">
    <property type="term" value="F:hydrolase activity"/>
    <property type="evidence" value="ECO:0007669"/>
    <property type="project" value="UniProtKB-ARBA"/>
</dbReference>
<evidence type="ECO:0000313" key="2">
    <source>
        <dbReference type="Proteomes" id="UP001057291"/>
    </source>
</evidence>
<dbReference type="RefSeq" id="WP_282199429.1">
    <property type="nucleotide sequence ID" value="NZ_BOQE01000001.1"/>
</dbReference>
<reference evidence="1" key="1">
    <citation type="journal article" date="2023" name="Int. J. Syst. Evol. Microbiol.">
        <title>Collibacillus ludicampi gen. nov., sp. nov., a new soil bacterium of the family Alicyclobacillaceae.</title>
        <authorList>
            <person name="Jojima T."/>
            <person name="Ioku Y."/>
            <person name="Fukuta Y."/>
            <person name="Shirasaka N."/>
            <person name="Matsumura Y."/>
            <person name="Mori M."/>
        </authorList>
    </citation>
    <scope>NUCLEOTIDE SEQUENCE</scope>
    <source>
        <strain evidence="1">TP075</strain>
    </source>
</reference>
<keyword evidence="2" id="KW-1185">Reference proteome</keyword>
<dbReference type="SUPFAM" id="SSF53649">
    <property type="entry name" value="Alkaline phosphatase-like"/>
    <property type="match status" value="1"/>
</dbReference>
<name>A0AAV4LF64_9BACL</name>
<proteinExistence type="predicted"/>
<evidence type="ECO:0008006" key="3">
    <source>
        <dbReference type="Google" id="ProtNLM"/>
    </source>
</evidence>
<dbReference type="PANTHER" id="PTHR10151">
    <property type="entry name" value="ECTONUCLEOTIDE PYROPHOSPHATASE/PHOSPHODIESTERASE"/>
    <property type="match status" value="1"/>
</dbReference>
<protein>
    <recommendedName>
        <fullName evidence="3">Alkaline phosphatase family protein</fullName>
    </recommendedName>
</protein>
<dbReference type="InterPro" id="IPR017850">
    <property type="entry name" value="Alkaline_phosphatase_core_sf"/>
</dbReference>